<dbReference type="Gene3D" id="3.30.565.10">
    <property type="entry name" value="Histidine kinase-like ATPase, C-terminal domain"/>
    <property type="match status" value="1"/>
</dbReference>
<evidence type="ECO:0000259" key="13">
    <source>
        <dbReference type="PROSITE" id="PS50113"/>
    </source>
</evidence>
<feature type="domain" description="PAS" evidence="12">
    <location>
        <begin position="23"/>
        <end position="53"/>
    </location>
</feature>
<dbReference type="RefSeq" id="WP_071313255.1">
    <property type="nucleotide sequence ID" value="NZ_MLQQ01000018.1"/>
</dbReference>
<evidence type="ECO:0000256" key="2">
    <source>
        <dbReference type="ARBA" id="ARBA00012438"/>
    </source>
</evidence>
<evidence type="ECO:0000313" key="15">
    <source>
        <dbReference type="Proteomes" id="UP000180098"/>
    </source>
</evidence>
<evidence type="ECO:0000256" key="1">
    <source>
        <dbReference type="ARBA" id="ARBA00000085"/>
    </source>
</evidence>
<accession>A0A1S2LK85</accession>
<dbReference type="GO" id="GO:0030435">
    <property type="term" value="P:sporulation resulting in formation of a cellular spore"/>
    <property type="evidence" value="ECO:0007669"/>
    <property type="project" value="UniProtKB-KW"/>
</dbReference>
<dbReference type="InterPro" id="IPR005467">
    <property type="entry name" value="His_kinase_dom"/>
</dbReference>
<feature type="domain" description="PAC" evidence="13">
    <location>
        <begin position="216"/>
        <end position="268"/>
    </location>
</feature>
<dbReference type="Proteomes" id="UP000180098">
    <property type="component" value="Unassembled WGS sequence"/>
</dbReference>
<feature type="coiled-coil region" evidence="10">
    <location>
        <begin position="124"/>
        <end position="151"/>
    </location>
</feature>
<dbReference type="Pfam" id="PF00512">
    <property type="entry name" value="HisKA"/>
    <property type="match status" value="1"/>
</dbReference>
<dbReference type="PANTHER" id="PTHR43065">
    <property type="entry name" value="SENSOR HISTIDINE KINASE"/>
    <property type="match status" value="1"/>
</dbReference>
<feature type="domain" description="PAC" evidence="13">
    <location>
        <begin position="81"/>
        <end position="133"/>
    </location>
</feature>
<dbReference type="NCBIfam" id="TIGR00229">
    <property type="entry name" value="sensory_box"/>
    <property type="match status" value="2"/>
</dbReference>
<dbReference type="SUPFAM" id="SSF47384">
    <property type="entry name" value="Homodimeric domain of signal transducing histidine kinase"/>
    <property type="match status" value="1"/>
</dbReference>
<feature type="domain" description="Histidine kinase" evidence="11">
    <location>
        <begin position="281"/>
        <end position="487"/>
    </location>
</feature>
<evidence type="ECO:0000256" key="7">
    <source>
        <dbReference type="ARBA" id="ARBA00022840"/>
    </source>
</evidence>
<dbReference type="Gene3D" id="3.30.450.20">
    <property type="entry name" value="PAS domain"/>
    <property type="match status" value="2"/>
</dbReference>
<keyword evidence="15" id="KW-1185">Reference proteome</keyword>
<comment type="catalytic activity">
    <reaction evidence="1">
        <text>ATP + protein L-histidine = ADP + protein N-phospho-L-histidine.</text>
        <dbReference type="EC" id="2.7.13.3"/>
    </reaction>
</comment>
<protein>
    <recommendedName>
        <fullName evidence="2">histidine kinase</fullName>
        <ecNumber evidence="2">2.7.13.3</ecNumber>
    </recommendedName>
</protein>
<proteinExistence type="predicted"/>
<dbReference type="InterPro" id="IPR003594">
    <property type="entry name" value="HATPase_dom"/>
</dbReference>
<dbReference type="SMART" id="SM00387">
    <property type="entry name" value="HATPase_c"/>
    <property type="match status" value="1"/>
</dbReference>
<keyword evidence="6" id="KW-0418">Kinase</keyword>
<evidence type="ECO:0000256" key="3">
    <source>
        <dbReference type="ARBA" id="ARBA00022553"/>
    </source>
</evidence>
<dbReference type="FunFam" id="1.10.287.130:FF:000040">
    <property type="entry name" value="PAS domain-containing sensor histidine kinase"/>
    <property type="match status" value="1"/>
</dbReference>
<dbReference type="PROSITE" id="PS50113">
    <property type="entry name" value="PAC"/>
    <property type="match status" value="2"/>
</dbReference>
<keyword evidence="9" id="KW-0902">Two-component regulatory system</keyword>
<evidence type="ECO:0000256" key="4">
    <source>
        <dbReference type="ARBA" id="ARBA00022679"/>
    </source>
</evidence>
<dbReference type="GO" id="GO:0000155">
    <property type="term" value="F:phosphorelay sensor kinase activity"/>
    <property type="evidence" value="ECO:0007669"/>
    <property type="project" value="InterPro"/>
</dbReference>
<dbReference type="SMART" id="SM00388">
    <property type="entry name" value="HisKA"/>
    <property type="match status" value="1"/>
</dbReference>
<dbReference type="SMART" id="SM00086">
    <property type="entry name" value="PAC"/>
    <property type="match status" value="2"/>
</dbReference>
<evidence type="ECO:0000313" key="14">
    <source>
        <dbReference type="EMBL" id="OIJ12948.1"/>
    </source>
</evidence>
<evidence type="ECO:0000256" key="8">
    <source>
        <dbReference type="ARBA" id="ARBA00022969"/>
    </source>
</evidence>
<feature type="domain" description="PAS" evidence="12">
    <location>
        <begin position="144"/>
        <end position="201"/>
    </location>
</feature>
<dbReference type="GO" id="GO:0005524">
    <property type="term" value="F:ATP binding"/>
    <property type="evidence" value="ECO:0007669"/>
    <property type="project" value="UniProtKB-KW"/>
</dbReference>
<dbReference type="InterPro" id="IPR000700">
    <property type="entry name" value="PAS-assoc_C"/>
</dbReference>
<keyword evidence="7" id="KW-0067">ATP-binding</keyword>
<dbReference type="SMART" id="SM00091">
    <property type="entry name" value="PAS"/>
    <property type="match status" value="2"/>
</dbReference>
<sequence>MTNNSLNSFITDIKLALDATSIIAVTDNTGKIIYVNEKFCAISKYKADELLGKDHRILNSGYHAKEFFANLYKTISSGQVWTGEIRNKAKDGTFYWVHTQIVPFLNKHGKPYQYVTIRNDITDRKMTEENLRQTLEQLAETNKELADIKYALDSSSILAMTNEKGIITYVNDTFCEISKYSREELIGEDHGKLNSNYHPREFFKNMWSTIGRGEIWKGEVKNIAKDGKEYWVDTTIVPFLNEKGKPYQYVAIRNDITDRKKVEEMVLRSEKLSLIGELAAGVAHEIRNPLTSLKGYTEFLQDDTEEEEKKQYFDILLEEIERINFIVEEFMLLAKPKVLQFSNKNILSIINQTITFLQTEAKYKKVTIISDFKLEEAIVKCDENQLKQVFLNMIKNGIEAMPDGGKLHIKVRTVDQFVEVEFKDEGIGIPKEKLKMLGEPFYSTKEKGNGLGLMVSYKIIHDHKGEVTVDSAEGKGTTFKISLPVVG</sequence>
<keyword evidence="8" id="KW-0749">Sporulation</keyword>
<dbReference type="InterPro" id="IPR035965">
    <property type="entry name" value="PAS-like_dom_sf"/>
</dbReference>
<evidence type="ECO:0000259" key="11">
    <source>
        <dbReference type="PROSITE" id="PS50109"/>
    </source>
</evidence>
<keyword evidence="5" id="KW-0547">Nucleotide-binding</keyword>
<name>A0A1S2LK85_9BACI</name>
<dbReference type="PROSITE" id="PS50109">
    <property type="entry name" value="HIS_KIN"/>
    <property type="match status" value="1"/>
</dbReference>
<keyword evidence="4" id="KW-0808">Transferase</keyword>
<dbReference type="InterPro" id="IPR036097">
    <property type="entry name" value="HisK_dim/P_sf"/>
</dbReference>
<dbReference type="EMBL" id="MLQQ01000018">
    <property type="protein sequence ID" value="OIJ12948.1"/>
    <property type="molecule type" value="Genomic_DNA"/>
</dbReference>
<organism evidence="14 15">
    <name type="scientific">Anaerobacillus arseniciselenatis</name>
    <dbReference type="NCBI Taxonomy" id="85682"/>
    <lineage>
        <taxon>Bacteria</taxon>
        <taxon>Bacillati</taxon>
        <taxon>Bacillota</taxon>
        <taxon>Bacilli</taxon>
        <taxon>Bacillales</taxon>
        <taxon>Bacillaceae</taxon>
        <taxon>Anaerobacillus</taxon>
    </lineage>
</organism>
<dbReference type="SUPFAM" id="SSF55785">
    <property type="entry name" value="PYP-like sensor domain (PAS domain)"/>
    <property type="match status" value="2"/>
</dbReference>
<dbReference type="InterPro" id="IPR000014">
    <property type="entry name" value="PAS"/>
</dbReference>
<evidence type="ECO:0000256" key="5">
    <source>
        <dbReference type="ARBA" id="ARBA00022741"/>
    </source>
</evidence>
<evidence type="ECO:0000256" key="10">
    <source>
        <dbReference type="SAM" id="Coils"/>
    </source>
</evidence>
<dbReference type="PRINTS" id="PR00344">
    <property type="entry name" value="BCTRLSENSOR"/>
</dbReference>
<evidence type="ECO:0000256" key="6">
    <source>
        <dbReference type="ARBA" id="ARBA00022777"/>
    </source>
</evidence>
<keyword evidence="3" id="KW-0597">Phosphoprotein</keyword>
<reference evidence="14 15" key="1">
    <citation type="submission" date="2016-10" db="EMBL/GenBank/DDBJ databases">
        <title>Draft genome sequences of four alkaliphilic bacteria belonging to the Anaerobacillus genus.</title>
        <authorList>
            <person name="Bassil N.M."/>
            <person name="Lloyd J.R."/>
        </authorList>
    </citation>
    <scope>NUCLEOTIDE SEQUENCE [LARGE SCALE GENOMIC DNA]</scope>
    <source>
        <strain evidence="14 15">DSM 15340</strain>
    </source>
</reference>
<dbReference type="Pfam" id="PF13426">
    <property type="entry name" value="PAS_9"/>
    <property type="match status" value="2"/>
</dbReference>
<dbReference type="PANTHER" id="PTHR43065:SF34">
    <property type="entry name" value="SPORULATION KINASE A"/>
    <property type="match status" value="1"/>
</dbReference>
<dbReference type="Pfam" id="PF02518">
    <property type="entry name" value="HATPase_c"/>
    <property type="match status" value="1"/>
</dbReference>
<comment type="caution">
    <text evidence="14">The sequence shown here is derived from an EMBL/GenBank/DDBJ whole genome shotgun (WGS) entry which is preliminary data.</text>
</comment>
<evidence type="ECO:0000259" key="12">
    <source>
        <dbReference type="PROSITE" id="PS50112"/>
    </source>
</evidence>
<dbReference type="EC" id="2.7.13.3" evidence="2"/>
<evidence type="ECO:0000256" key="9">
    <source>
        <dbReference type="ARBA" id="ARBA00023012"/>
    </source>
</evidence>
<gene>
    <name evidence="14" type="ORF">BKP35_10310</name>
</gene>
<dbReference type="InterPro" id="IPR001610">
    <property type="entry name" value="PAC"/>
</dbReference>
<dbReference type="PROSITE" id="PS50112">
    <property type="entry name" value="PAS"/>
    <property type="match status" value="2"/>
</dbReference>
<dbReference type="CDD" id="cd00130">
    <property type="entry name" value="PAS"/>
    <property type="match status" value="2"/>
</dbReference>
<dbReference type="InterPro" id="IPR036890">
    <property type="entry name" value="HATPase_C_sf"/>
</dbReference>
<dbReference type="AlphaFoldDB" id="A0A1S2LK85"/>
<dbReference type="InterPro" id="IPR004358">
    <property type="entry name" value="Sig_transdc_His_kin-like_C"/>
</dbReference>
<dbReference type="Gene3D" id="1.10.287.130">
    <property type="match status" value="1"/>
</dbReference>
<dbReference type="InterPro" id="IPR003661">
    <property type="entry name" value="HisK_dim/P_dom"/>
</dbReference>
<keyword evidence="10" id="KW-0175">Coiled coil</keyword>
<dbReference type="SUPFAM" id="SSF55874">
    <property type="entry name" value="ATPase domain of HSP90 chaperone/DNA topoisomerase II/histidine kinase"/>
    <property type="match status" value="1"/>
</dbReference>
<dbReference type="CDD" id="cd00082">
    <property type="entry name" value="HisKA"/>
    <property type="match status" value="1"/>
</dbReference>
<dbReference type="CDD" id="cd00075">
    <property type="entry name" value="HATPase"/>
    <property type="match status" value="1"/>
</dbReference>
<dbReference type="OrthoDB" id="9815750at2"/>